<dbReference type="InterPro" id="IPR016085">
    <property type="entry name" value="Protease_inh_B-barrel_dom"/>
</dbReference>
<keyword evidence="1 3" id="KW-0732">Signal</keyword>
<reference evidence="5 6" key="1">
    <citation type="journal article" date="2009" name="J. Bacteriol.">
        <title>Genome sequences of three Agrobacterium biovars help elucidate the evolution of multichromosome genomes in bacteria.</title>
        <authorList>
            <person name="Slater S.C."/>
            <person name="Goldman B.S."/>
            <person name="Goodner B."/>
            <person name="Setubal J.C."/>
            <person name="Farrand S.K."/>
            <person name="Nester E.W."/>
            <person name="Burr T.J."/>
            <person name="Banta L."/>
            <person name="Dickerman A.W."/>
            <person name="Paulsen I."/>
            <person name="Otten L."/>
            <person name="Suen G."/>
            <person name="Welch R."/>
            <person name="Almeida N.F."/>
            <person name="Arnold F."/>
            <person name="Burton O.T."/>
            <person name="Du Z."/>
            <person name="Ewing A."/>
            <person name="Godsy E."/>
            <person name="Heisel S."/>
            <person name="Houmiel K.L."/>
            <person name="Jhaveri J."/>
            <person name="Lu J."/>
            <person name="Miller N.M."/>
            <person name="Norton S."/>
            <person name="Chen Q."/>
            <person name="Phoolcharoen W."/>
            <person name="Ohlin V."/>
            <person name="Ondrusek D."/>
            <person name="Pride N."/>
            <person name="Stricklin S.L."/>
            <person name="Sun J."/>
            <person name="Wheeler C."/>
            <person name="Wilson L."/>
            <person name="Zhu H."/>
            <person name="Wood D.W."/>
        </authorList>
    </citation>
    <scope>NUCLEOTIDE SEQUENCE [LARGE SCALE GENOMIC DNA]</scope>
    <source>
        <strain evidence="6">K84 / ATCC BAA-868</strain>
    </source>
</reference>
<proteinExistence type="predicted"/>
<evidence type="ECO:0000256" key="1">
    <source>
        <dbReference type="ARBA" id="ARBA00022729"/>
    </source>
</evidence>
<dbReference type="InterPro" id="IPR021140">
    <property type="entry name" value="Inh/Omp19"/>
</dbReference>
<dbReference type="Proteomes" id="UP000001600">
    <property type="component" value="Chromosome 1"/>
</dbReference>
<evidence type="ECO:0000259" key="4">
    <source>
        <dbReference type="Pfam" id="PF02974"/>
    </source>
</evidence>
<dbReference type="AlphaFoldDB" id="B9JDQ6"/>
<feature type="region of interest" description="Disordered" evidence="2">
    <location>
        <begin position="216"/>
        <end position="242"/>
    </location>
</feature>
<dbReference type="HOGENOM" id="CLU_1204026_0_0_5"/>
<evidence type="ECO:0000313" key="5">
    <source>
        <dbReference type="EMBL" id="ACM26257.1"/>
    </source>
</evidence>
<feature type="signal peptide" evidence="3">
    <location>
        <begin position="1"/>
        <end position="34"/>
    </location>
</feature>
<dbReference type="KEGG" id="ara:Arad_1945"/>
<gene>
    <name evidence="5" type="ordered locus">Arad_1945</name>
</gene>
<organism evidence="5 6">
    <name type="scientific">Rhizobium rhizogenes (strain K84 / ATCC BAA-868)</name>
    <name type="common">Agrobacterium radiobacter</name>
    <dbReference type="NCBI Taxonomy" id="311403"/>
    <lineage>
        <taxon>Bacteria</taxon>
        <taxon>Pseudomonadati</taxon>
        <taxon>Pseudomonadota</taxon>
        <taxon>Alphaproteobacteria</taxon>
        <taxon>Hyphomicrobiales</taxon>
        <taxon>Rhizobiaceae</taxon>
        <taxon>Rhizobium/Agrobacterium group</taxon>
        <taxon>Rhizobium</taxon>
    </lineage>
</organism>
<protein>
    <submittedName>
        <fullName evidence="5">Metalloprotease inhibitor (Transcriptional regulator) protein</fullName>
    </submittedName>
</protein>
<feature type="domain" description="Alkaline proteinase inhibitor/ Outer membrane lipoprotein Omp19" evidence="4">
    <location>
        <begin position="143"/>
        <end position="238"/>
    </location>
</feature>
<dbReference type="SUPFAM" id="SSF50882">
    <property type="entry name" value="beta-Barrel protease inhibitors"/>
    <property type="match status" value="2"/>
</dbReference>
<evidence type="ECO:0000256" key="3">
    <source>
        <dbReference type="SAM" id="SignalP"/>
    </source>
</evidence>
<dbReference type="Pfam" id="PF02974">
    <property type="entry name" value="Inh"/>
    <property type="match status" value="2"/>
</dbReference>
<dbReference type="GO" id="GO:0004866">
    <property type="term" value="F:endopeptidase inhibitor activity"/>
    <property type="evidence" value="ECO:0007669"/>
    <property type="project" value="InterPro"/>
</dbReference>
<dbReference type="Gene3D" id="2.40.128.10">
    <property type="match status" value="2"/>
</dbReference>
<feature type="domain" description="Alkaline proteinase inhibitor/ Outer membrane lipoprotein Omp19" evidence="4">
    <location>
        <begin position="44"/>
        <end position="124"/>
    </location>
</feature>
<evidence type="ECO:0000313" key="6">
    <source>
        <dbReference type="Proteomes" id="UP000001600"/>
    </source>
</evidence>
<dbReference type="eggNOG" id="ENOG502ZRD4">
    <property type="taxonomic scope" value="Bacteria"/>
</dbReference>
<accession>B9JDQ6</accession>
<dbReference type="STRING" id="311403.Arad_1945"/>
<dbReference type="EMBL" id="CP000628">
    <property type="protein sequence ID" value="ACM26257.1"/>
    <property type="molecule type" value="Genomic_DNA"/>
</dbReference>
<name>B9JDQ6_RHIR8</name>
<evidence type="ECO:0000256" key="2">
    <source>
        <dbReference type="SAM" id="MobiDB-lite"/>
    </source>
</evidence>
<sequence length="242" mass="25192">MSQQILGEFALIRSFGLAAAFSAVILAVGQPASAADDELVQAQAGTWLLAPESGAKGCRLTFETAKTAGGYAISGADACATALPALAKASAWNFTDDGSLTISDATQKVLLRLQEEEGSPWESEGSDPMWLLPALGDVDHVPTTASLSGGWQVRQPDGKAMCDVTLTSETDKDGTPKMSPGEDCPANIADLKLSLWAMEGFGLVLMGGDGSSLSFDMQPDGSFKTSDEEEGEPMLLVRKQGG</sequence>
<feature type="chain" id="PRO_5002884706" evidence="3">
    <location>
        <begin position="35"/>
        <end position="242"/>
    </location>
</feature>